<dbReference type="STRING" id="1115515.EV102420_06_00180"/>
<dbReference type="Gene3D" id="1.10.8.1180">
    <property type="match status" value="1"/>
</dbReference>
<reference evidence="3 4" key="1">
    <citation type="submission" date="2014-09" db="EMBL/GenBank/DDBJ databases">
        <title>Whole genome shotgun sequence of Escherichia vulneris NBRC 102420.</title>
        <authorList>
            <person name="Yoshida Y."/>
            <person name="Hosoyama A."/>
            <person name="Tsuchikane K."/>
            <person name="Ohji S."/>
            <person name="Ichikawa N."/>
            <person name="Kimura A."/>
            <person name="Yamazoe A."/>
            <person name="Ezaki T."/>
            <person name="Fujita N."/>
        </authorList>
    </citation>
    <scope>NUCLEOTIDE SEQUENCE [LARGE SCALE GENOMIC DNA]</scope>
    <source>
        <strain evidence="3 4">NBRC 102420</strain>
    </source>
</reference>
<dbReference type="Pfam" id="PF17948">
    <property type="entry name" value="DnaT"/>
    <property type="match status" value="1"/>
</dbReference>
<protein>
    <recommendedName>
        <fullName evidence="2">DnaT DNA-binding domain-containing protein</fullName>
    </recommendedName>
</protein>
<evidence type="ECO:0000256" key="1">
    <source>
        <dbReference type="SAM" id="MobiDB-lite"/>
    </source>
</evidence>
<keyword evidence="4" id="KW-1185">Reference proteome</keyword>
<evidence type="ECO:0000259" key="2">
    <source>
        <dbReference type="Pfam" id="PF17948"/>
    </source>
</evidence>
<proteinExistence type="predicted"/>
<accession>A0A090V1J9</accession>
<feature type="compositionally biased region" description="Basic and acidic residues" evidence="1">
    <location>
        <begin position="119"/>
        <end position="139"/>
    </location>
</feature>
<organism evidence="3 4">
    <name type="scientific">Pseudescherichia vulneris NBRC 102420</name>
    <dbReference type="NCBI Taxonomy" id="1115515"/>
    <lineage>
        <taxon>Bacteria</taxon>
        <taxon>Pseudomonadati</taxon>
        <taxon>Pseudomonadota</taxon>
        <taxon>Gammaproteobacteria</taxon>
        <taxon>Enterobacterales</taxon>
        <taxon>Enterobacteriaceae</taxon>
        <taxon>Pseudescherichia</taxon>
    </lineage>
</organism>
<dbReference type="AlphaFoldDB" id="A0A090V1J9"/>
<gene>
    <name evidence="3" type="ORF">EV102420_06_00180</name>
</gene>
<dbReference type="InterPro" id="IPR040480">
    <property type="entry name" value="DnaT_DNA_bind"/>
</dbReference>
<dbReference type="EMBL" id="BBMZ01000006">
    <property type="protein sequence ID" value="GAL57144.1"/>
    <property type="molecule type" value="Genomic_DNA"/>
</dbReference>
<dbReference type="OrthoDB" id="6630498at2"/>
<feature type="compositionally biased region" description="Basic and acidic residues" evidence="1">
    <location>
        <begin position="147"/>
        <end position="161"/>
    </location>
</feature>
<dbReference type="Proteomes" id="UP000029462">
    <property type="component" value="Unassembled WGS sequence"/>
</dbReference>
<feature type="domain" description="DnaT DNA-binding" evidence="2">
    <location>
        <begin position="183"/>
        <end position="252"/>
    </location>
</feature>
<feature type="region of interest" description="Disordered" evidence="1">
    <location>
        <begin position="247"/>
        <end position="273"/>
    </location>
</feature>
<sequence>MAGDWIKMRADLHTHPKVVRMASALKADRLRIVGGLHSAWCLFDVHSVDGLLEGYDADTLDDLIGFPGFARAMIAVGWLEENDSNLVMPRFEAHNGQSAKRRAQDADRKRNVRKMSASDADKKQTREEKRREDLKDKPHSKPSVDNPHVDNIDGGEGEHDPGANNSVLDGYVPPGGLGAIGKFTMHEGWKPDPDILRQASLWGISLTGEITKQELAQFVSYWQAEGKAYHHTQWQQKLVQSVKTVRSKTSKPERRDIMAVSEPDSEIPPGFWG</sequence>
<comment type="caution">
    <text evidence="3">The sequence shown here is derived from an EMBL/GenBank/DDBJ whole genome shotgun (WGS) entry which is preliminary data.</text>
</comment>
<name>A0A090V1J9_PSEVU</name>
<feature type="region of interest" description="Disordered" evidence="1">
    <location>
        <begin position="91"/>
        <end position="170"/>
    </location>
</feature>
<dbReference type="eggNOG" id="ENOG502Z8PW">
    <property type="taxonomic scope" value="Bacteria"/>
</dbReference>
<evidence type="ECO:0000313" key="3">
    <source>
        <dbReference type="EMBL" id="GAL57144.1"/>
    </source>
</evidence>
<evidence type="ECO:0000313" key="4">
    <source>
        <dbReference type="Proteomes" id="UP000029462"/>
    </source>
</evidence>
<dbReference type="RefSeq" id="WP_042389166.1">
    <property type="nucleotide sequence ID" value="NZ_BBMZ01000006.1"/>
</dbReference>